<dbReference type="Gene3D" id="3.20.20.80">
    <property type="entry name" value="Glycosidases"/>
    <property type="match status" value="1"/>
</dbReference>
<gene>
    <name evidence="2" type="ORF">D0433_11410</name>
</gene>
<accession>A0A395LXI2</accession>
<organism evidence="2 3">
    <name type="scientific">Candidatus Thermochlorobacter aerophilus</name>
    <dbReference type="NCBI Taxonomy" id="1868324"/>
    <lineage>
        <taxon>Bacteria</taxon>
        <taxon>Pseudomonadati</taxon>
        <taxon>Chlorobiota</taxon>
        <taxon>Chlorobiia</taxon>
        <taxon>Chlorobiales</taxon>
        <taxon>Candidatus Thermochlorobacteriaceae</taxon>
        <taxon>Candidatus Thermochlorobacter</taxon>
    </lineage>
</organism>
<comment type="caution">
    <text evidence="2">The sequence shown here is derived from an EMBL/GenBank/DDBJ whole genome shotgun (WGS) entry which is preliminary data.</text>
</comment>
<sequence length="483" mass="56066">MAMWHKFPCIYEVHTRVWLGELALKMGEPITLANVPETEFLRWKELKVDFLWLMGVWEESAASRACALGHQGLWAEYRRALPDVEERDVGASPFAIASYTVSQALGGESALLKFRRKLEQYGIGLLLDFVPNHVARDCEWLKMHAEYFIAVPEHIARHRPDEVVSYEGQYFACGKDPYFPAWTDTLQLNYANTALHAAMRNVLKRIATLCDGVRCDMAMLILQDIFNRNWGEMGIEMKEEFWKRAIDEVKSQFPHFLFIAEAYWDTEWTLQQHGFDFVYDKRLYDRIRSQDIEGLKAHLQADVRYQQKLIRFTENHDEARALTAFGANHRAAALLTHTVIGAHLLHDGENEGRRIKLPVQLRRRMAEEPDQDIMDFYHRLSHLWNNSAVKNGDFRLLEGYSSHRIIGFERKSGGHTGHILVFVNLTSESCESYYPSLALSHITDYEHIEVFVTDKRKSPQFELCQSGFLVRLRPNEGLAFIVR</sequence>
<evidence type="ECO:0000313" key="2">
    <source>
        <dbReference type="EMBL" id="RFM23275.1"/>
    </source>
</evidence>
<protein>
    <submittedName>
        <fullName evidence="2">Alpha-amylase</fullName>
    </submittedName>
</protein>
<dbReference type="PANTHER" id="PTHR47786:SF2">
    <property type="entry name" value="GLYCOSYL HYDROLASE FAMILY 13 CATALYTIC DOMAIN-CONTAINING PROTEIN"/>
    <property type="match status" value="1"/>
</dbReference>
<reference evidence="2 3" key="1">
    <citation type="journal article" date="2011" name="ISME J.">
        <title>Community ecology of hot spring cyanobacterial mats: predominant populations and their functional potential.</title>
        <authorList>
            <person name="Klatt C.G."/>
            <person name="Wood J.M."/>
            <person name="Rusch D.B."/>
            <person name="Bateson M.M."/>
            <person name="Hamamura N."/>
            <person name="Heidelberg J.F."/>
            <person name="Grossman A.R."/>
            <person name="Bhaya D."/>
            <person name="Cohan F.M."/>
            <person name="Kuhl M."/>
            <person name="Bryant D.A."/>
            <person name="Ward D.M."/>
        </authorList>
    </citation>
    <scope>NUCLEOTIDE SEQUENCE [LARGE SCALE GENOMIC DNA]</scope>
    <source>
        <strain evidence="2">OS</strain>
    </source>
</reference>
<dbReference type="CDD" id="cd11347">
    <property type="entry name" value="AmyAc_1"/>
    <property type="match status" value="1"/>
</dbReference>
<proteinExistence type="predicted"/>
<feature type="domain" description="Glycosyl hydrolase family 13 catalytic" evidence="1">
    <location>
        <begin position="71"/>
        <end position="382"/>
    </location>
</feature>
<dbReference type="PANTHER" id="PTHR47786">
    <property type="entry name" value="ALPHA-1,4-GLUCAN:MALTOSE-1-PHOSPHATE MALTOSYLTRANSFERASE"/>
    <property type="match status" value="1"/>
</dbReference>
<dbReference type="EMBL" id="PHFL01000067">
    <property type="protein sequence ID" value="RFM23275.1"/>
    <property type="molecule type" value="Genomic_DNA"/>
</dbReference>
<name>A0A395LXI2_9BACT</name>
<dbReference type="Proteomes" id="UP000266389">
    <property type="component" value="Unassembled WGS sequence"/>
</dbReference>
<evidence type="ECO:0000313" key="3">
    <source>
        <dbReference type="Proteomes" id="UP000266389"/>
    </source>
</evidence>
<dbReference type="Pfam" id="PF00128">
    <property type="entry name" value="Alpha-amylase"/>
    <property type="match status" value="1"/>
</dbReference>
<dbReference type="SMART" id="SM00642">
    <property type="entry name" value="Aamy"/>
    <property type="match status" value="1"/>
</dbReference>
<dbReference type="GO" id="GO:0005975">
    <property type="term" value="P:carbohydrate metabolic process"/>
    <property type="evidence" value="ECO:0007669"/>
    <property type="project" value="InterPro"/>
</dbReference>
<dbReference type="InterPro" id="IPR006047">
    <property type="entry name" value="GH13_cat_dom"/>
</dbReference>
<dbReference type="InterPro" id="IPR017853">
    <property type="entry name" value="GH"/>
</dbReference>
<evidence type="ECO:0000259" key="1">
    <source>
        <dbReference type="SMART" id="SM00642"/>
    </source>
</evidence>
<dbReference type="SUPFAM" id="SSF51445">
    <property type="entry name" value="(Trans)glycosidases"/>
    <property type="match status" value="1"/>
</dbReference>
<dbReference type="AlphaFoldDB" id="A0A395LXI2"/>